<dbReference type="Gene3D" id="3.90.640.10">
    <property type="entry name" value="Actin, Chain A, domain 4"/>
    <property type="match status" value="1"/>
</dbReference>
<organism evidence="2 3">
    <name type="scientific">Candolleomyces eurysporus</name>
    <dbReference type="NCBI Taxonomy" id="2828524"/>
    <lineage>
        <taxon>Eukaryota</taxon>
        <taxon>Fungi</taxon>
        <taxon>Dikarya</taxon>
        <taxon>Basidiomycota</taxon>
        <taxon>Agaricomycotina</taxon>
        <taxon>Agaricomycetes</taxon>
        <taxon>Agaricomycetidae</taxon>
        <taxon>Agaricales</taxon>
        <taxon>Agaricineae</taxon>
        <taxon>Psathyrellaceae</taxon>
        <taxon>Candolleomyces</taxon>
    </lineage>
</organism>
<dbReference type="PANTHER" id="PTHR11937">
    <property type="entry name" value="ACTIN"/>
    <property type="match status" value="1"/>
</dbReference>
<dbReference type="EMBL" id="JANBPK010001217">
    <property type="protein sequence ID" value="KAJ2924507.1"/>
    <property type="molecule type" value="Genomic_DNA"/>
</dbReference>
<dbReference type="SUPFAM" id="SSF53067">
    <property type="entry name" value="Actin-like ATPase domain"/>
    <property type="match status" value="2"/>
</dbReference>
<accession>A0A9W8IXC5</accession>
<dbReference type="PRINTS" id="PR00190">
    <property type="entry name" value="ACTIN"/>
</dbReference>
<evidence type="ECO:0000313" key="3">
    <source>
        <dbReference type="Proteomes" id="UP001140091"/>
    </source>
</evidence>
<evidence type="ECO:0000313" key="2">
    <source>
        <dbReference type="EMBL" id="KAJ2924507.1"/>
    </source>
</evidence>
<gene>
    <name evidence="2" type="ORF">H1R20_g12580</name>
</gene>
<dbReference type="InterPro" id="IPR004000">
    <property type="entry name" value="Actin"/>
</dbReference>
<dbReference type="Proteomes" id="UP001140091">
    <property type="component" value="Unassembled WGS sequence"/>
</dbReference>
<evidence type="ECO:0000256" key="1">
    <source>
        <dbReference type="RuleBase" id="RU000487"/>
    </source>
</evidence>
<reference evidence="2" key="1">
    <citation type="submission" date="2022-06" db="EMBL/GenBank/DDBJ databases">
        <title>Genome Sequence of Candolleomyces eurysporus.</title>
        <authorList>
            <person name="Buettner E."/>
        </authorList>
    </citation>
    <scope>NUCLEOTIDE SEQUENCE</scope>
    <source>
        <strain evidence="2">VTCC 930004</strain>
    </source>
</reference>
<dbReference type="FunFam" id="3.30.420.40:FF:000058">
    <property type="entry name" value="Putative actin-related protein 5"/>
    <property type="match status" value="1"/>
</dbReference>
<evidence type="ECO:0008006" key="4">
    <source>
        <dbReference type="Google" id="ProtNLM"/>
    </source>
</evidence>
<sequence>MGPLGLTLPGAFVGAEAIQKRGILRIKYPVKTGVIYDFDDMELVWNHAFMHELDVPPERQPVLLTDSPTNEKSNRERMAQVAFESLNISALNISSQSSLALYSTGRVTGVVLDSGEAVTHATAILNGVPIPEAVQKAEIGGKFLADRLIDSLLERGIWYLTRREGGIARDILKQYGYVAKNYHQEMQLDEVERPYKLPDGESLLLLGKERFGVPEALFQPSLHELGTTVGVHSLINTCIGRANPSIQSQLYSNIVVAGGNTMFPGFVDRLESEMVTLAPGNTTVSLVAPSDRHLATWLGGSILSSLSIFNQMLVTKEEYEEKGPSALHTRWL</sequence>
<dbReference type="OrthoDB" id="2880178at2759"/>
<dbReference type="FunFam" id="3.30.420.40:FF:000050">
    <property type="entry name" value="Actin, alpha skeletal muscle"/>
    <property type="match status" value="1"/>
</dbReference>
<dbReference type="Gene3D" id="3.30.420.40">
    <property type="match status" value="2"/>
</dbReference>
<dbReference type="InterPro" id="IPR043129">
    <property type="entry name" value="ATPase_NBD"/>
</dbReference>
<comment type="similarity">
    <text evidence="1">Belongs to the actin family.</text>
</comment>
<name>A0A9W8IXC5_9AGAR</name>
<feature type="non-terminal residue" evidence="2">
    <location>
        <position position="1"/>
    </location>
</feature>
<comment type="caution">
    <text evidence="2">The sequence shown here is derived from an EMBL/GenBank/DDBJ whole genome shotgun (WGS) entry which is preliminary data.</text>
</comment>
<dbReference type="Pfam" id="PF00022">
    <property type="entry name" value="Actin"/>
    <property type="match status" value="1"/>
</dbReference>
<keyword evidence="3" id="KW-1185">Reference proteome</keyword>
<protein>
    <recommendedName>
        <fullName evidence="4">Actin</fullName>
    </recommendedName>
</protein>
<dbReference type="SMART" id="SM00268">
    <property type="entry name" value="ACTIN"/>
    <property type="match status" value="1"/>
</dbReference>
<dbReference type="AlphaFoldDB" id="A0A9W8IXC5"/>
<proteinExistence type="inferred from homology"/>